<keyword evidence="4" id="KW-1003">Cell membrane</keyword>
<dbReference type="EMBL" id="JAPNKA010000001">
    <property type="protein sequence ID" value="MCY1083095.1"/>
    <property type="molecule type" value="Genomic_DNA"/>
</dbReference>
<sequence length="407" mass="41772">MSTPSSPRQRALLLFSLGTLTAFAPLSIDMYLPSLPSIQGTLGTSASLVQLTLAAFMAGLGLGQFAYGPLSDRFGRRKPLIAGIVLYILASAACAFAPSIHWLIALRFLQAVGGAAGAVIARAIVRDLYSGREIARVLSLLMLIMGAAPILAPLLGGQVLAFSGWRAIFGVLALLGTLSLVLTLVAIPSMPSRAGQPGGANSLGANLRILFTDRRFLAATLAGGFAQAGMFAYISGSPFVFMELLHVSPERFAWLFSVNALGIIGASQLNRRLLVRSAPERISVTASLCMVLMGATLLVLAVSGLGRVFTLAPALFLFLSCMGFVNPNAAALAMEEHGARAGVASAVLGSMQFAVSAGASACVGLLNDGSMLPMAAVMATCAGASCVAALSLPSRKVDEAPTAASAA</sequence>
<reference evidence="10 11" key="1">
    <citation type="submission" date="2022-11" db="EMBL/GenBank/DDBJ databases">
        <title>Minimal conservation of predation-associated metabolite biosynthetic gene clusters underscores biosynthetic potential of Myxococcota including descriptions for ten novel species: Archangium lansinium sp. nov., Myxococcus landrumus sp. nov., Nannocystis bai.</title>
        <authorList>
            <person name="Ahearne A."/>
            <person name="Stevens C."/>
            <person name="Phillips K."/>
        </authorList>
    </citation>
    <scope>NUCLEOTIDE SEQUENCE [LARGE SCALE GENOMIC DNA]</scope>
    <source>
        <strain evidence="10 11">MIWBW</strain>
    </source>
</reference>
<dbReference type="Gene3D" id="1.20.1720.10">
    <property type="entry name" value="Multidrug resistance protein D"/>
    <property type="match status" value="1"/>
</dbReference>
<dbReference type="InterPro" id="IPR004812">
    <property type="entry name" value="Efflux_drug-R_Bcr/CmlA"/>
</dbReference>
<feature type="transmembrane region" description="Helical" evidence="8">
    <location>
        <begin position="372"/>
        <end position="392"/>
    </location>
</feature>
<evidence type="ECO:0000313" key="11">
    <source>
        <dbReference type="Proteomes" id="UP001207654"/>
    </source>
</evidence>
<dbReference type="RefSeq" id="WP_267541640.1">
    <property type="nucleotide sequence ID" value="NZ_JAPNKA010000001.1"/>
</dbReference>
<dbReference type="SUPFAM" id="SSF103473">
    <property type="entry name" value="MFS general substrate transporter"/>
    <property type="match status" value="1"/>
</dbReference>
<organism evidence="10 11">
    <name type="scientific">Archangium lansingense</name>
    <dbReference type="NCBI Taxonomy" id="2995310"/>
    <lineage>
        <taxon>Bacteria</taxon>
        <taxon>Pseudomonadati</taxon>
        <taxon>Myxococcota</taxon>
        <taxon>Myxococcia</taxon>
        <taxon>Myxococcales</taxon>
        <taxon>Cystobacterineae</taxon>
        <taxon>Archangiaceae</taxon>
        <taxon>Archangium</taxon>
    </lineage>
</organism>
<evidence type="ECO:0000256" key="3">
    <source>
        <dbReference type="ARBA" id="ARBA00022448"/>
    </source>
</evidence>
<dbReference type="InterPro" id="IPR036259">
    <property type="entry name" value="MFS_trans_sf"/>
</dbReference>
<evidence type="ECO:0000256" key="1">
    <source>
        <dbReference type="ARBA" id="ARBA00004651"/>
    </source>
</evidence>
<dbReference type="PANTHER" id="PTHR23502">
    <property type="entry name" value="MAJOR FACILITATOR SUPERFAMILY"/>
    <property type="match status" value="1"/>
</dbReference>
<evidence type="ECO:0000256" key="6">
    <source>
        <dbReference type="ARBA" id="ARBA00022989"/>
    </source>
</evidence>
<dbReference type="Pfam" id="PF07690">
    <property type="entry name" value="MFS_1"/>
    <property type="match status" value="1"/>
</dbReference>
<keyword evidence="7 8" id="KW-0472">Membrane</keyword>
<evidence type="ECO:0000259" key="9">
    <source>
        <dbReference type="PROSITE" id="PS50850"/>
    </source>
</evidence>
<dbReference type="CDD" id="cd17320">
    <property type="entry name" value="MFS_MdfA_MDR_like"/>
    <property type="match status" value="1"/>
</dbReference>
<feature type="transmembrane region" description="Helical" evidence="8">
    <location>
        <begin position="216"/>
        <end position="240"/>
    </location>
</feature>
<feature type="transmembrane region" description="Helical" evidence="8">
    <location>
        <begin position="341"/>
        <end position="366"/>
    </location>
</feature>
<feature type="transmembrane region" description="Helical" evidence="8">
    <location>
        <begin position="48"/>
        <end position="67"/>
    </location>
</feature>
<dbReference type="InterPro" id="IPR020846">
    <property type="entry name" value="MFS_dom"/>
</dbReference>
<dbReference type="NCBIfam" id="TIGR00710">
    <property type="entry name" value="efflux_Bcr_CflA"/>
    <property type="match status" value="1"/>
</dbReference>
<proteinExistence type="inferred from homology"/>
<evidence type="ECO:0000256" key="2">
    <source>
        <dbReference type="ARBA" id="ARBA00006236"/>
    </source>
</evidence>
<accession>A0ABT4AN57</accession>
<feature type="transmembrane region" description="Helical" evidence="8">
    <location>
        <begin position="12"/>
        <end position="28"/>
    </location>
</feature>
<protein>
    <submittedName>
        <fullName evidence="10">Multidrug effflux MFS transporter</fullName>
    </submittedName>
</protein>
<feature type="transmembrane region" description="Helical" evidence="8">
    <location>
        <begin position="79"/>
        <end position="98"/>
    </location>
</feature>
<evidence type="ECO:0000256" key="8">
    <source>
        <dbReference type="SAM" id="Phobius"/>
    </source>
</evidence>
<evidence type="ECO:0000256" key="7">
    <source>
        <dbReference type="ARBA" id="ARBA00023136"/>
    </source>
</evidence>
<dbReference type="PANTHER" id="PTHR23502:SF132">
    <property type="entry name" value="POLYAMINE TRANSPORTER 2-RELATED"/>
    <property type="match status" value="1"/>
</dbReference>
<keyword evidence="6 8" id="KW-1133">Transmembrane helix</keyword>
<comment type="subcellular location">
    <subcellularLocation>
        <location evidence="1">Cell membrane</location>
        <topology evidence="1">Multi-pass membrane protein</topology>
    </subcellularLocation>
</comment>
<feature type="transmembrane region" description="Helical" evidence="8">
    <location>
        <begin position="167"/>
        <end position="187"/>
    </location>
</feature>
<comment type="caution">
    <text evidence="10">The sequence shown here is derived from an EMBL/GenBank/DDBJ whole genome shotgun (WGS) entry which is preliminary data.</text>
</comment>
<feature type="transmembrane region" description="Helical" evidence="8">
    <location>
        <begin position="252"/>
        <end position="270"/>
    </location>
</feature>
<keyword evidence="11" id="KW-1185">Reference proteome</keyword>
<gene>
    <name evidence="10" type="ORF">OV287_52530</name>
</gene>
<dbReference type="Proteomes" id="UP001207654">
    <property type="component" value="Unassembled WGS sequence"/>
</dbReference>
<evidence type="ECO:0000313" key="10">
    <source>
        <dbReference type="EMBL" id="MCY1083095.1"/>
    </source>
</evidence>
<dbReference type="InterPro" id="IPR011701">
    <property type="entry name" value="MFS"/>
</dbReference>
<name>A0ABT4AN57_9BACT</name>
<keyword evidence="5 8" id="KW-0812">Transmembrane</keyword>
<comment type="similarity">
    <text evidence="2">Belongs to the major facilitator superfamily. Bcr/CmlA family.</text>
</comment>
<feature type="transmembrane region" description="Helical" evidence="8">
    <location>
        <begin position="308"/>
        <end position="329"/>
    </location>
</feature>
<evidence type="ECO:0000256" key="4">
    <source>
        <dbReference type="ARBA" id="ARBA00022475"/>
    </source>
</evidence>
<evidence type="ECO:0000256" key="5">
    <source>
        <dbReference type="ARBA" id="ARBA00022692"/>
    </source>
</evidence>
<keyword evidence="3" id="KW-0813">Transport</keyword>
<dbReference type="PROSITE" id="PS50850">
    <property type="entry name" value="MFS"/>
    <property type="match status" value="1"/>
</dbReference>
<feature type="transmembrane region" description="Helical" evidence="8">
    <location>
        <begin position="282"/>
        <end position="302"/>
    </location>
</feature>
<feature type="transmembrane region" description="Helical" evidence="8">
    <location>
        <begin position="104"/>
        <end position="125"/>
    </location>
</feature>
<feature type="domain" description="Major facilitator superfamily (MFS) profile" evidence="9">
    <location>
        <begin position="11"/>
        <end position="397"/>
    </location>
</feature>
<feature type="transmembrane region" description="Helical" evidence="8">
    <location>
        <begin position="137"/>
        <end position="155"/>
    </location>
</feature>